<dbReference type="GeneID" id="101851752"/>
<evidence type="ECO:0000256" key="7">
    <source>
        <dbReference type="ARBA" id="ARBA00022968"/>
    </source>
</evidence>
<keyword evidence="6" id="KW-0812">Transmembrane</keyword>
<keyword evidence="5" id="KW-0808">Transferase</keyword>
<dbReference type="InterPro" id="IPR003859">
    <property type="entry name" value="Galactosyl_T"/>
</dbReference>
<keyword evidence="9" id="KW-0472">Membrane</keyword>
<dbReference type="Proteomes" id="UP000694888">
    <property type="component" value="Unplaced"/>
</dbReference>
<evidence type="ECO:0000256" key="2">
    <source>
        <dbReference type="ARBA" id="ARBA00004922"/>
    </source>
</evidence>
<dbReference type="InterPro" id="IPR029044">
    <property type="entry name" value="Nucleotide-diphossugar_trans"/>
</dbReference>
<name>A0ABM1A4Y2_APLCA</name>
<accession>A0ABM1A4Y2</accession>
<comment type="subcellular location">
    <subcellularLocation>
        <location evidence="1">Membrane</location>
        <topology evidence="1">Single-pass type II membrane protein</topology>
    </subcellularLocation>
</comment>
<comment type="similarity">
    <text evidence="3">Belongs to the glycosyltransferase 7 family.</text>
</comment>
<evidence type="ECO:0000313" key="13">
    <source>
        <dbReference type="Proteomes" id="UP000694888"/>
    </source>
</evidence>
<organism evidence="13 14">
    <name type="scientific">Aplysia californica</name>
    <name type="common">California sea hare</name>
    <dbReference type="NCBI Taxonomy" id="6500"/>
    <lineage>
        <taxon>Eukaryota</taxon>
        <taxon>Metazoa</taxon>
        <taxon>Spiralia</taxon>
        <taxon>Lophotrochozoa</taxon>
        <taxon>Mollusca</taxon>
        <taxon>Gastropoda</taxon>
        <taxon>Heterobranchia</taxon>
        <taxon>Euthyneura</taxon>
        <taxon>Tectipleura</taxon>
        <taxon>Aplysiida</taxon>
        <taxon>Aplysioidea</taxon>
        <taxon>Aplysiidae</taxon>
        <taxon>Aplysia</taxon>
    </lineage>
</organism>
<evidence type="ECO:0000256" key="1">
    <source>
        <dbReference type="ARBA" id="ARBA00004606"/>
    </source>
</evidence>
<keyword evidence="10" id="KW-0325">Glycoprotein</keyword>
<proteinExistence type="inferred from homology"/>
<evidence type="ECO:0000256" key="9">
    <source>
        <dbReference type="ARBA" id="ARBA00023136"/>
    </source>
</evidence>
<gene>
    <name evidence="14" type="primary">LOC101851752</name>
</gene>
<dbReference type="InterPro" id="IPR027995">
    <property type="entry name" value="Galactosyl_T_N"/>
</dbReference>
<evidence type="ECO:0000256" key="3">
    <source>
        <dbReference type="ARBA" id="ARBA00005735"/>
    </source>
</evidence>
<dbReference type="SUPFAM" id="SSF53448">
    <property type="entry name" value="Nucleotide-diphospho-sugar transferases"/>
    <property type="match status" value="1"/>
</dbReference>
<keyword evidence="4" id="KW-0328">Glycosyltransferase</keyword>
<evidence type="ECO:0000256" key="5">
    <source>
        <dbReference type="ARBA" id="ARBA00022679"/>
    </source>
</evidence>
<protein>
    <submittedName>
        <fullName evidence="14">Beta-1,4-N-acetylgalactosaminyltransferase bre-4</fullName>
    </submittedName>
</protein>
<keyword evidence="7" id="KW-0735">Signal-anchor</keyword>
<dbReference type="Pfam" id="PF02709">
    <property type="entry name" value="Glyco_transf_7C"/>
    <property type="match status" value="1"/>
</dbReference>
<dbReference type="PANTHER" id="PTHR19300:SF57">
    <property type="entry name" value="BETA-1,4-N-ACETYLGALACTOSAMINYLTRANSFERASE"/>
    <property type="match status" value="1"/>
</dbReference>
<dbReference type="PANTHER" id="PTHR19300">
    <property type="entry name" value="BETA-1,4-GALACTOSYLTRANSFERASE"/>
    <property type="match status" value="1"/>
</dbReference>
<evidence type="ECO:0000313" key="14">
    <source>
        <dbReference type="RefSeq" id="XP_012940915.1"/>
    </source>
</evidence>
<keyword evidence="13" id="KW-1185">Reference proteome</keyword>
<evidence type="ECO:0000256" key="6">
    <source>
        <dbReference type="ARBA" id="ARBA00022692"/>
    </source>
</evidence>
<evidence type="ECO:0000256" key="10">
    <source>
        <dbReference type="ARBA" id="ARBA00023180"/>
    </source>
</evidence>
<dbReference type="InterPro" id="IPR027791">
    <property type="entry name" value="Galactosyl_T_C"/>
</dbReference>
<dbReference type="RefSeq" id="XP_012940915.1">
    <property type="nucleotide sequence ID" value="XM_013085461.1"/>
</dbReference>
<evidence type="ECO:0000259" key="11">
    <source>
        <dbReference type="Pfam" id="PF02709"/>
    </source>
</evidence>
<comment type="pathway">
    <text evidence="2">Protein modification; protein glycosylation.</text>
</comment>
<keyword evidence="8" id="KW-1133">Transmembrane helix</keyword>
<evidence type="ECO:0000256" key="8">
    <source>
        <dbReference type="ARBA" id="ARBA00022989"/>
    </source>
</evidence>
<sequence length="247" mass="28014">MPGNCRSAQRVAVVLPYREAQAQLRVVLHNLLTVLHAQMLDFTVFVIEQERPSQYNRALLFNVGFLEASVLRDYDCFLFHDLDLVMVDDRVTLTCGTGPRHLTLEPGLRPGYGPENANMFAGVALFTRDQYIRINGASNLFFGIDGGEDDLWRRVHHSNMMMSRVAGSVVAYSQVRHSEQLEEDKDKVARKLRKELLRRSAERIPEDGLTSLTYSKLSHAYTQLAIWIKVAVDQNLIQQVRGVSSVP</sequence>
<dbReference type="PRINTS" id="PR02050">
    <property type="entry name" value="B14GALTRFASE"/>
</dbReference>
<reference evidence="14" key="1">
    <citation type="submission" date="2025-08" db="UniProtKB">
        <authorList>
            <consortium name="RefSeq"/>
        </authorList>
    </citation>
    <scope>IDENTIFICATION</scope>
</reference>
<evidence type="ECO:0000256" key="4">
    <source>
        <dbReference type="ARBA" id="ARBA00022676"/>
    </source>
</evidence>
<dbReference type="Pfam" id="PF13733">
    <property type="entry name" value="Glyco_transf_7N"/>
    <property type="match status" value="1"/>
</dbReference>
<feature type="domain" description="Galactosyltransferase C-terminal" evidence="11">
    <location>
        <begin position="115"/>
        <end position="177"/>
    </location>
</feature>
<feature type="domain" description="Galactosyltransferase N-terminal" evidence="12">
    <location>
        <begin position="2"/>
        <end position="95"/>
    </location>
</feature>
<dbReference type="Gene3D" id="3.90.550.10">
    <property type="entry name" value="Spore Coat Polysaccharide Biosynthesis Protein SpsA, Chain A"/>
    <property type="match status" value="1"/>
</dbReference>
<evidence type="ECO:0000259" key="12">
    <source>
        <dbReference type="Pfam" id="PF13733"/>
    </source>
</evidence>